<dbReference type="NCBIfam" id="TIGR03521">
    <property type="entry name" value="GldG"/>
    <property type="match status" value="1"/>
</dbReference>
<accession>A0A4R2EBV9</accession>
<feature type="domain" description="DUF7088" evidence="3">
    <location>
        <begin position="45"/>
        <end position="154"/>
    </location>
</feature>
<dbReference type="InterPro" id="IPR055396">
    <property type="entry name" value="DUF7088"/>
</dbReference>
<proteinExistence type="predicted"/>
<dbReference type="Proteomes" id="UP000294830">
    <property type="component" value="Unassembled WGS sequence"/>
</dbReference>
<keyword evidence="1" id="KW-0472">Membrane</keyword>
<comment type="caution">
    <text evidence="4">The sequence shown here is derived from an EMBL/GenBank/DDBJ whole genome shotgun (WGS) entry which is preliminary data.</text>
</comment>
<feature type="transmembrane region" description="Helical" evidence="1">
    <location>
        <begin position="540"/>
        <end position="563"/>
    </location>
</feature>
<evidence type="ECO:0000313" key="5">
    <source>
        <dbReference type="Proteomes" id="UP000294830"/>
    </source>
</evidence>
<name>A0A4R2EBV9_9BACT</name>
<protein>
    <submittedName>
        <fullName evidence="4">Gliding-associated putative ABC transporter substrate-binding component GldG</fullName>
    </submittedName>
</protein>
<organism evidence="4 5">
    <name type="scientific">Acetobacteroides hydrogenigenes</name>
    <dbReference type="NCBI Taxonomy" id="979970"/>
    <lineage>
        <taxon>Bacteria</taxon>
        <taxon>Pseudomonadati</taxon>
        <taxon>Bacteroidota</taxon>
        <taxon>Bacteroidia</taxon>
        <taxon>Bacteroidales</taxon>
        <taxon>Rikenellaceae</taxon>
        <taxon>Acetobacteroides</taxon>
    </lineage>
</organism>
<evidence type="ECO:0000259" key="3">
    <source>
        <dbReference type="Pfam" id="PF23357"/>
    </source>
</evidence>
<dbReference type="Pfam" id="PF23357">
    <property type="entry name" value="DUF7088"/>
    <property type="match status" value="1"/>
</dbReference>
<feature type="domain" description="ABC-type uncharacterised transport system" evidence="2">
    <location>
        <begin position="201"/>
        <end position="505"/>
    </location>
</feature>
<evidence type="ECO:0000259" key="2">
    <source>
        <dbReference type="Pfam" id="PF09822"/>
    </source>
</evidence>
<keyword evidence="5" id="KW-1185">Reference proteome</keyword>
<reference evidence="4 5" key="1">
    <citation type="submission" date="2019-03" db="EMBL/GenBank/DDBJ databases">
        <title>Genomic Encyclopedia of Archaeal and Bacterial Type Strains, Phase II (KMG-II): from individual species to whole genera.</title>
        <authorList>
            <person name="Goeker M."/>
        </authorList>
    </citation>
    <scope>NUCLEOTIDE SEQUENCE [LARGE SCALE GENOMIC DNA]</scope>
    <source>
        <strain evidence="4 5">RL-C</strain>
    </source>
</reference>
<keyword evidence="1" id="KW-0812">Transmembrane</keyword>
<sequence>MKKLFIISSGQKAKSLKTLALFLGAVLAVNLVASFLYFRLDLTSDSRFTLSQVTKDKLKQVKDVVYVKVYLDGDMPIAFKKMKRSVKEMLDELSAYSGGNLQYEFVNPAAEGGKKQNALYEELYKKGLRPVNVQEKNAEGGINQRTLFPGAIVSYNGYEIGINLLTSNSRVNPEEAITIGVQNLEYSFISAIDMIMKKELPKIAFIQGHDELDALHAQGALQVLSERFNIDSVSIRGRMGALDGFSTAIIAKPLKKWSEADKLVLDQYIMRGGKVAWFIDAVTVNDDSLATGEVTFGLVNEHNLDDQLFKYGVRINPTVLQDAQSILIPVNMAVPGAQPQFVPSPWYYYPLLNAPDDNIITKNLNVVYSKYPSSIDTVGVGHDIKKTVLLGTSQYAREIQAPVMVSLAQVTRKFKPGDFNRAWAPVAMLLEGQFTSAFQNRMVPGVVANGKPLVGKSNPTKMVVVADGDIIRNDVTRRADGVMPYPLGFDKYMNQQFGNKDFLLNVISYLNDDTGLMQIRNREMVIRMLDKSKIYTQRSLWIAINTAIPMLLLVVFGVVFIMLRKRRYAR</sequence>
<evidence type="ECO:0000256" key="1">
    <source>
        <dbReference type="SAM" id="Phobius"/>
    </source>
</evidence>
<evidence type="ECO:0000313" key="4">
    <source>
        <dbReference type="EMBL" id="TCN65425.1"/>
    </source>
</evidence>
<gene>
    <name evidence="4" type="ORF">CLV25_111105</name>
</gene>
<dbReference type="AlphaFoldDB" id="A0A4R2EBV9"/>
<dbReference type="InterPro" id="IPR019863">
    <property type="entry name" value="Motility-assoc_ABC-rel_GldG"/>
</dbReference>
<keyword evidence="1" id="KW-1133">Transmembrane helix</keyword>
<dbReference type="RefSeq" id="WP_165877072.1">
    <property type="nucleotide sequence ID" value="NZ_SLWB01000011.1"/>
</dbReference>
<dbReference type="EMBL" id="SLWB01000011">
    <property type="protein sequence ID" value="TCN65425.1"/>
    <property type="molecule type" value="Genomic_DNA"/>
</dbReference>
<dbReference type="InterPro" id="IPR019196">
    <property type="entry name" value="ABC_transp_unknown"/>
</dbReference>
<dbReference type="Pfam" id="PF09822">
    <property type="entry name" value="ABC_transp_aux"/>
    <property type="match status" value="1"/>
</dbReference>